<reference evidence="1 2" key="1">
    <citation type="submission" date="2023-07" db="EMBL/GenBank/DDBJ databases">
        <title>Sorghum-associated microbial communities from plants grown in Nebraska, USA.</title>
        <authorList>
            <person name="Schachtman D."/>
        </authorList>
    </citation>
    <scope>NUCLEOTIDE SEQUENCE [LARGE SCALE GENOMIC DNA]</scope>
    <source>
        <strain evidence="1 2">CC258</strain>
    </source>
</reference>
<evidence type="ECO:0000313" key="1">
    <source>
        <dbReference type="EMBL" id="MDR6555515.1"/>
    </source>
</evidence>
<organism evidence="1 2">
    <name type="scientific">Paenibacillus qinlingensis</name>
    <dbReference type="NCBI Taxonomy" id="1837343"/>
    <lineage>
        <taxon>Bacteria</taxon>
        <taxon>Bacillati</taxon>
        <taxon>Bacillota</taxon>
        <taxon>Bacilli</taxon>
        <taxon>Bacillales</taxon>
        <taxon>Paenibacillaceae</taxon>
        <taxon>Paenibacillus</taxon>
    </lineage>
</organism>
<comment type="caution">
    <text evidence="1">The sequence shown here is derived from an EMBL/GenBank/DDBJ whole genome shotgun (WGS) entry which is preliminary data.</text>
</comment>
<accession>A0ABU1P6X3</accession>
<gene>
    <name evidence="1" type="ORF">J2736_006777</name>
</gene>
<dbReference type="EMBL" id="JAVDSB010000031">
    <property type="protein sequence ID" value="MDR6555515.1"/>
    <property type="molecule type" value="Genomic_DNA"/>
</dbReference>
<evidence type="ECO:0000313" key="2">
    <source>
        <dbReference type="Proteomes" id="UP001267290"/>
    </source>
</evidence>
<proteinExistence type="predicted"/>
<sequence>MKECFQTKEDMQRDEIIRKLEGINIKMSKGHRLKDIRPPYFSIVMGKQLEQK</sequence>
<dbReference type="Proteomes" id="UP001267290">
    <property type="component" value="Unassembled WGS sequence"/>
</dbReference>
<protein>
    <submittedName>
        <fullName evidence="1">Uncharacterized protein</fullName>
    </submittedName>
</protein>
<keyword evidence="2" id="KW-1185">Reference proteome</keyword>
<name>A0ABU1P6X3_9BACL</name>